<comment type="subcellular location">
    <subcellularLocation>
        <location evidence="1">Membrane</location>
        <topology evidence="1">Multi-pass membrane protein</topology>
    </subcellularLocation>
</comment>
<dbReference type="STRING" id="915471.SAMN05216201_101276"/>
<feature type="domain" description="O-antigen ligase-related" evidence="6">
    <location>
        <begin position="180"/>
        <end position="321"/>
    </location>
</feature>
<dbReference type="InterPro" id="IPR051533">
    <property type="entry name" value="WaaL-like"/>
</dbReference>
<dbReference type="PANTHER" id="PTHR37422:SF13">
    <property type="entry name" value="LIPOPOLYSACCHARIDE BIOSYNTHESIS PROTEIN PA4999-RELATED"/>
    <property type="match status" value="1"/>
</dbReference>
<feature type="transmembrane region" description="Helical" evidence="5">
    <location>
        <begin position="149"/>
        <end position="166"/>
    </location>
</feature>
<feature type="transmembrane region" description="Helical" evidence="5">
    <location>
        <begin position="171"/>
        <end position="189"/>
    </location>
</feature>
<dbReference type="GO" id="GO:0016874">
    <property type="term" value="F:ligase activity"/>
    <property type="evidence" value="ECO:0007669"/>
    <property type="project" value="UniProtKB-KW"/>
</dbReference>
<proteinExistence type="predicted"/>
<dbReference type="AlphaFoldDB" id="A0A1H6S4C2"/>
<evidence type="ECO:0000313" key="7">
    <source>
        <dbReference type="EMBL" id="SEI62739.1"/>
    </source>
</evidence>
<accession>A0A1H6S4C2</accession>
<evidence type="ECO:0000256" key="5">
    <source>
        <dbReference type="SAM" id="Phobius"/>
    </source>
</evidence>
<evidence type="ECO:0000313" key="8">
    <source>
        <dbReference type="Proteomes" id="UP000242930"/>
    </source>
</evidence>
<evidence type="ECO:0000256" key="4">
    <source>
        <dbReference type="ARBA" id="ARBA00023136"/>
    </source>
</evidence>
<feature type="transmembrane region" description="Helical" evidence="5">
    <location>
        <begin position="48"/>
        <end position="68"/>
    </location>
</feature>
<protein>
    <submittedName>
        <fullName evidence="7">O-antigen ligase</fullName>
    </submittedName>
</protein>
<feature type="transmembrane region" description="Helical" evidence="5">
    <location>
        <begin position="219"/>
        <end position="238"/>
    </location>
</feature>
<evidence type="ECO:0000259" key="6">
    <source>
        <dbReference type="Pfam" id="PF04932"/>
    </source>
</evidence>
<keyword evidence="3 5" id="KW-1133">Transmembrane helix</keyword>
<evidence type="ECO:0000256" key="3">
    <source>
        <dbReference type="ARBA" id="ARBA00022989"/>
    </source>
</evidence>
<keyword evidence="4 5" id="KW-0472">Membrane</keyword>
<dbReference type="PANTHER" id="PTHR37422">
    <property type="entry name" value="TEICHURONIC ACID BIOSYNTHESIS PROTEIN TUAE"/>
    <property type="match status" value="1"/>
</dbReference>
<dbReference type="GO" id="GO:0016020">
    <property type="term" value="C:membrane"/>
    <property type="evidence" value="ECO:0007669"/>
    <property type="project" value="UniProtKB-SubCell"/>
</dbReference>
<feature type="transmembrane region" description="Helical" evidence="5">
    <location>
        <begin position="16"/>
        <end position="36"/>
    </location>
</feature>
<dbReference type="EMBL" id="FNZE01000001">
    <property type="protein sequence ID" value="SEI62739.1"/>
    <property type="molecule type" value="Genomic_DNA"/>
</dbReference>
<feature type="transmembrane region" description="Helical" evidence="5">
    <location>
        <begin position="367"/>
        <end position="389"/>
    </location>
</feature>
<feature type="transmembrane region" description="Helical" evidence="5">
    <location>
        <begin position="195"/>
        <end position="212"/>
    </location>
</feature>
<name>A0A1H6S4C2_9PSED</name>
<sequence length="406" mass="44405">MFMACGVFYVNFMPNWMAGQSVALLEAFFIFAVLAIARTEKQEGMSWFFTGALSALALTFVLANALAAIEGVAMASWSRVFHMVLHLVFAVVFLRFLLSDAPVSSLVAKAVLLAVPVYAMFLITAWVGMEVPEQHDWMNKPPLFRHIRHLAYFLCIGMVTAAWASLAWQGGWRGAAMLTFCLVTSIMLWSGSRGAFLAASIGILTLSIGFPLRRCARVWLVLLFAVWAAMLVSALFPVDQSGVGWLSAFMRSDQASSINQLSSGRLGIWTYLVPFIAERPWFGWGAEGFLSVWEGFPIRQAHNGVMQLLIEWGAAGAALFLLIIGWLSFKGGKLYMVTAKAGKTTVTLAYGVSLLTALLTLALTDGIFYFGMPMTYLMIACAFIGGELIRHKRVDLGSKAISDPAG</sequence>
<feature type="transmembrane region" description="Helical" evidence="5">
    <location>
        <begin position="341"/>
        <end position="361"/>
    </location>
</feature>
<keyword evidence="7" id="KW-0436">Ligase</keyword>
<gene>
    <name evidence="7" type="ORF">SAMN05216201_101276</name>
</gene>
<keyword evidence="8" id="KW-1185">Reference proteome</keyword>
<evidence type="ECO:0000256" key="2">
    <source>
        <dbReference type="ARBA" id="ARBA00022692"/>
    </source>
</evidence>
<evidence type="ECO:0000256" key="1">
    <source>
        <dbReference type="ARBA" id="ARBA00004141"/>
    </source>
</evidence>
<dbReference type="Pfam" id="PF04932">
    <property type="entry name" value="Wzy_C"/>
    <property type="match status" value="1"/>
</dbReference>
<organism evidence="7 8">
    <name type="scientific">Pseudomonas linyingensis</name>
    <dbReference type="NCBI Taxonomy" id="915471"/>
    <lineage>
        <taxon>Bacteria</taxon>
        <taxon>Pseudomonadati</taxon>
        <taxon>Pseudomonadota</taxon>
        <taxon>Gammaproteobacteria</taxon>
        <taxon>Pseudomonadales</taxon>
        <taxon>Pseudomonadaceae</taxon>
        <taxon>Pseudomonas</taxon>
    </lineage>
</organism>
<reference evidence="8" key="1">
    <citation type="submission" date="2016-10" db="EMBL/GenBank/DDBJ databases">
        <authorList>
            <person name="Varghese N."/>
            <person name="Submissions S."/>
        </authorList>
    </citation>
    <scope>NUCLEOTIDE SEQUENCE [LARGE SCALE GENOMIC DNA]</scope>
    <source>
        <strain evidence="8">LMG 25967</strain>
    </source>
</reference>
<dbReference type="Proteomes" id="UP000242930">
    <property type="component" value="Unassembled WGS sequence"/>
</dbReference>
<feature type="transmembrane region" description="Helical" evidence="5">
    <location>
        <begin position="309"/>
        <end position="329"/>
    </location>
</feature>
<feature type="transmembrane region" description="Helical" evidence="5">
    <location>
        <begin position="110"/>
        <end position="129"/>
    </location>
</feature>
<dbReference type="InterPro" id="IPR007016">
    <property type="entry name" value="O-antigen_ligase-rel_domated"/>
</dbReference>
<feature type="transmembrane region" description="Helical" evidence="5">
    <location>
        <begin position="80"/>
        <end position="98"/>
    </location>
</feature>
<keyword evidence="2 5" id="KW-0812">Transmembrane</keyword>